<reference evidence="3 4" key="1">
    <citation type="submission" date="2024-09" db="EMBL/GenBank/DDBJ databases">
        <authorList>
            <person name="Sun Q."/>
            <person name="Mori K."/>
        </authorList>
    </citation>
    <scope>NUCLEOTIDE SEQUENCE [LARGE SCALE GENOMIC DNA]</scope>
    <source>
        <strain evidence="3 4">TISTR 2452</strain>
    </source>
</reference>
<proteinExistence type="predicted"/>
<evidence type="ECO:0000256" key="1">
    <source>
        <dbReference type="SAM" id="MobiDB-lite"/>
    </source>
</evidence>
<sequence>MHYHSDKETEAGHEIGNHTYSHDRMIFKSPSLVDPSWG</sequence>
<evidence type="ECO:0000313" key="3">
    <source>
        <dbReference type="EMBL" id="MFB9326312.1"/>
    </source>
</evidence>
<accession>A0ABV5KM49</accession>
<organism evidence="3 4">
    <name type="scientific">Paenibacillus aurantiacus</name>
    <dbReference type="NCBI Taxonomy" id="1936118"/>
    <lineage>
        <taxon>Bacteria</taxon>
        <taxon>Bacillati</taxon>
        <taxon>Bacillota</taxon>
        <taxon>Bacilli</taxon>
        <taxon>Bacillales</taxon>
        <taxon>Paenibacillaceae</taxon>
        <taxon>Paenibacillus</taxon>
    </lineage>
</organism>
<dbReference type="Pfam" id="PF01522">
    <property type="entry name" value="Polysacc_deac_1"/>
    <property type="match status" value="1"/>
</dbReference>
<comment type="caution">
    <text evidence="3">The sequence shown here is derived from an EMBL/GenBank/DDBJ whole genome shotgun (WGS) entry which is preliminary data.</text>
</comment>
<dbReference type="InterPro" id="IPR002509">
    <property type="entry name" value="NODB_dom"/>
</dbReference>
<dbReference type="EMBL" id="JBHMDO010000017">
    <property type="protein sequence ID" value="MFB9326312.1"/>
    <property type="molecule type" value="Genomic_DNA"/>
</dbReference>
<protein>
    <submittedName>
        <fullName evidence="3">Polysaccharide deacetylase family protein</fullName>
    </submittedName>
</protein>
<gene>
    <name evidence="3" type="ORF">ACFFSY_10340</name>
</gene>
<dbReference type="Gene3D" id="3.20.20.370">
    <property type="entry name" value="Glycoside hydrolase/deacetylase"/>
    <property type="match status" value="1"/>
</dbReference>
<name>A0ABV5KM49_9BACL</name>
<dbReference type="InterPro" id="IPR011330">
    <property type="entry name" value="Glyco_hydro/deAcase_b/a-brl"/>
</dbReference>
<dbReference type="RefSeq" id="WP_377493460.1">
    <property type="nucleotide sequence ID" value="NZ_JBHMDO010000017.1"/>
</dbReference>
<evidence type="ECO:0000259" key="2">
    <source>
        <dbReference type="Pfam" id="PF01522"/>
    </source>
</evidence>
<feature type="region of interest" description="Disordered" evidence="1">
    <location>
        <begin position="1"/>
        <end position="20"/>
    </location>
</feature>
<feature type="domain" description="NodB homology" evidence="2">
    <location>
        <begin position="8"/>
        <end position="31"/>
    </location>
</feature>
<evidence type="ECO:0000313" key="4">
    <source>
        <dbReference type="Proteomes" id="UP001589747"/>
    </source>
</evidence>
<dbReference type="Proteomes" id="UP001589747">
    <property type="component" value="Unassembled WGS sequence"/>
</dbReference>
<dbReference type="SUPFAM" id="SSF88713">
    <property type="entry name" value="Glycoside hydrolase/deacetylase"/>
    <property type="match status" value="1"/>
</dbReference>
<keyword evidence="4" id="KW-1185">Reference proteome</keyword>